<dbReference type="STRING" id="1379270.GEMMAAP_16975"/>
<feature type="domain" description="N-acetyltransferase" evidence="1">
    <location>
        <begin position="11"/>
        <end position="169"/>
    </location>
</feature>
<dbReference type="InterPro" id="IPR000182">
    <property type="entry name" value="GNAT_dom"/>
</dbReference>
<proteinExistence type="predicted"/>
<protein>
    <recommendedName>
        <fullName evidence="1">N-acetyltransferase domain-containing protein</fullName>
    </recommendedName>
</protein>
<accession>A0A143BNI9</accession>
<evidence type="ECO:0000313" key="3">
    <source>
        <dbReference type="Proteomes" id="UP000076404"/>
    </source>
</evidence>
<dbReference type="SUPFAM" id="SSF55729">
    <property type="entry name" value="Acyl-CoA N-acyltransferases (Nat)"/>
    <property type="match status" value="1"/>
</dbReference>
<dbReference type="OrthoDB" id="9795199at2"/>
<dbReference type="PANTHER" id="PTHR43610">
    <property type="entry name" value="BLL6696 PROTEIN"/>
    <property type="match status" value="1"/>
</dbReference>
<sequence>MWQPTLLGTHVALRPLRPDDFETLYATASDPLIWAQHPESTRWQRDVFTRFFDGALASEGALLVSDAHTGHVIGSSRWYEWNPAAREVAIGYTFLARSHWGGSVNGELKQLMLQHAFQYAQRIWFHVGTENIRSQRALRKIGAHYSHTTLQDAARGGRDCAYFVIDTSAA</sequence>
<dbReference type="EMBL" id="CP011454">
    <property type="protein sequence ID" value="AMW06021.1"/>
    <property type="molecule type" value="Genomic_DNA"/>
</dbReference>
<dbReference type="KEGG" id="gph:GEMMAAP_16975"/>
<reference evidence="2 3" key="1">
    <citation type="journal article" date="2014" name="Proc. Natl. Acad. Sci. U.S.A.">
        <title>Functional type 2 photosynthetic reaction centers found in the rare bacterial phylum Gemmatimonadetes.</title>
        <authorList>
            <person name="Zeng Y."/>
            <person name="Feng F."/>
            <person name="Medova H."/>
            <person name="Dean J."/>
            <person name="Koblizek M."/>
        </authorList>
    </citation>
    <scope>NUCLEOTIDE SEQUENCE [LARGE SCALE GENOMIC DNA]</scope>
    <source>
        <strain evidence="2 3">AP64</strain>
    </source>
</reference>
<dbReference type="AlphaFoldDB" id="A0A143BNI9"/>
<organism evidence="2 3">
    <name type="scientific">Gemmatimonas phototrophica</name>
    <dbReference type="NCBI Taxonomy" id="1379270"/>
    <lineage>
        <taxon>Bacteria</taxon>
        <taxon>Pseudomonadati</taxon>
        <taxon>Gemmatimonadota</taxon>
        <taxon>Gemmatimonadia</taxon>
        <taxon>Gemmatimonadales</taxon>
        <taxon>Gemmatimonadaceae</taxon>
        <taxon>Gemmatimonas</taxon>
    </lineage>
</organism>
<dbReference type="InterPro" id="IPR016181">
    <property type="entry name" value="Acyl_CoA_acyltransferase"/>
</dbReference>
<reference evidence="2 3" key="2">
    <citation type="journal article" date="2016" name="Environ. Microbiol. Rep.">
        <title>Metagenomic evidence for the presence of phototrophic Gemmatimonadetes bacteria in diverse environments.</title>
        <authorList>
            <person name="Zeng Y."/>
            <person name="Baumbach J."/>
            <person name="Barbosa E.G."/>
            <person name="Azevedo V."/>
            <person name="Zhang C."/>
            <person name="Koblizek M."/>
        </authorList>
    </citation>
    <scope>NUCLEOTIDE SEQUENCE [LARGE SCALE GENOMIC DNA]</scope>
    <source>
        <strain evidence="2 3">AP64</strain>
    </source>
</reference>
<gene>
    <name evidence="2" type="ORF">GEMMAAP_16975</name>
</gene>
<evidence type="ECO:0000313" key="2">
    <source>
        <dbReference type="EMBL" id="AMW06021.1"/>
    </source>
</evidence>
<keyword evidence="3" id="KW-1185">Reference proteome</keyword>
<dbReference type="eggNOG" id="COG1670">
    <property type="taxonomic scope" value="Bacteria"/>
</dbReference>
<dbReference type="Pfam" id="PF13302">
    <property type="entry name" value="Acetyltransf_3"/>
    <property type="match status" value="1"/>
</dbReference>
<dbReference type="Proteomes" id="UP000076404">
    <property type="component" value="Chromosome"/>
</dbReference>
<dbReference type="GO" id="GO:0016747">
    <property type="term" value="F:acyltransferase activity, transferring groups other than amino-acyl groups"/>
    <property type="evidence" value="ECO:0007669"/>
    <property type="project" value="InterPro"/>
</dbReference>
<name>A0A143BNI9_9BACT</name>
<dbReference type="PROSITE" id="PS51186">
    <property type="entry name" value="GNAT"/>
    <property type="match status" value="1"/>
</dbReference>
<evidence type="ECO:0000259" key="1">
    <source>
        <dbReference type="PROSITE" id="PS51186"/>
    </source>
</evidence>
<dbReference type="PANTHER" id="PTHR43610:SF1">
    <property type="entry name" value="N-ACETYLTRANSFERASE DOMAIN-CONTAINING PROTEIN"/>
    <property type="match status" value="1"/>
</dbReference>
<dbReference type="Gene3D" id="3.40.630.30">
    <property type="match status" value="1"/>
</dbReference>
<dbReference type="RefSeq" id="WP_026848244.1">
    <property type="nucleotide sequence ID" value="NZ_CP011454.1"/>
</dbReference>